<dbReference type="InterPro" id="IPR031327">
    <property type="entry name" value="MCM"/>
</dbReference>
<organism evidence="7 8">
    <name type="scientific">Acidiplasma aeolicum</name>
    <dbReference type="NCBI Taxonomy" id="507754"/>
    <lineage>
        <taxon>Archaea</taxon>
        <taxon>Methanobacteriati</taxon>
        <taxon>Thermoplasmatota</taxon>
        <taxon>Thermoplasmata</taxon>
        <taxon>Thermoplasmatales</taxon>
        <taxon>Ferroplasmaceae</taxon>
        <taxon>Acidiplasma</taxon>
    </lineage>
</organism>
<evidence type="ECO:0000313" key="7">
    <source>
        <dbReference type="EMBL" id="KPV44519.1"/>
    </source>
</evidence>
<evidence type="ECO:0000259" key="6">
    <source>
        <dbReference type="PROSITE" id="PS51898"/>
    </source>
</evidence>
<evidence type="ECO:0000256" key="3">
    <source>
        <dbReference type="ARBA" id="ARBA00022741"/>
    </source>
</evidence>
<dbReference type="GO" id="GO:0017116">
    <property type="term" value="F:single-stranded DNA helicase activity"/>
    <property type="evidence" value="ECO:0007669"/>
    <property type="project" value="TreeGrafter"/>
</dbReference>
<reference evidence="7 8" key="1">
    <citation type="submission" date="2015-09" db="EMBL/GenBank/DDBJ databases">
        <title>Draft genome sequence of Acidiplasma aeolicum DSM 18409.</title>
        <authorList>
            <person name="Hemp J."/>
        </authorList>
    </citation>
    <scope>NUCLEOTIDE SEQUENCE [LARGE SCALE GENOMIC DNA]</scope>
    <source>
        <strain evidence="7 8">V</strain>
    </source>
</reference>
<evidence type="ECO:0000256" key="4">
    <source>
        <dbReference type="ARBA" id="ARBA00022840"/>
    </source>
</evidence>
<accession>A0A0P9D505</accession>
<name>A0A0P9D505_9ARCH</name>
<dbReference type="PROSITE" id="PS50051">
    <property type="entry name" value="MCM_2"/>
    <property type="match status" value="1"/>
</dbReference>
<proteinExistence type="inferred from homology"/>
<evidence type="ECO:0008006" key="9">
    <source>
        <dbReference type="Google" id="ProtNLM"/>
    </source>
</evidence>
<dbReference type="SUPFAM" id="SSF52540">
    <property type="entry name" value="P-loop containing nucleoside triphosphate hydrolases"/>
    <property type="match status" value="1"/>
</dbReference>
<dbReference type="GO" id="GO:0015074">
    <property type="term" value="P:DNA integration"/>
    <property type="evidence" value="ECO:0007669"/>
    <property type="project" value="InterPro"/>
</dbReference>
<feature type="domain" description="MCM C-terminal AAA(+) ATPase" evidence="5">
    <location>
        <begin position="1"/>
        <end position="88"/>
    </location>
</feature>
<dbReference type="InterPro" id="IPR027417">
    <property type="entry name" value="P-loop_NTPase"/>
</dbReference>
<keyword evidence="2" id="KW-0235">DNA replication</keyword>
<dbReference type="GO" id="GO:0005524">
    <property type="term" value="F:ATP binding"/>
    <property type="evidence" value="ECO:0007669"/>
    <property type="project" value="UniProtKB-KW"/>
</dbReference>
<comment type="similarity">
    <text evidence="1">Belongs to the MCM family.</text>
</comment>
<dbReference type="PRINTS" id="PR01657">
    <property type="entry name" value="MCMFAMILY"/>
</dbReference>
<evidence type="ECO:0000256" key="2">
    <source>
        <dbReference type="ARBA" id="ARBA00022705"/>
    </source>
</evidence>
<dbReference type="GO" id="GO:0006260">
    <property type="term" value="P:DNA replication"/>
    <property type="evidence" value="ECO:0007669"/>
    <property type="project" value="UniProtKB-KW"/>
</dbReference>
<feature type="non-terminal residue" evidence="7">
    <location>
        <position position="123"/>
    </location>
</feature>
<dbReference type="AlphaFoldDB" id="A0A0P9D505"/>
<dbReference type="InterPro" id="IPR002104">
    <property type="entry name" value="Integrase_catalytic"/>
</dbReference>
<protein>
    <recommendedName>
        <fullName evidence="9">MCM domain-containing protein</fullName>
    </recommendedName>
</protein>
<dbReference type="Pfam" id="PF00493">
    <property type="entry name" value="MCM"/>
    <property type="match status" value="1"/>
</dbReference>
<evidence type="ECO:0000259" key="5">
    <source>
        <dbReference type="PROSITE" id="PS50051"/>
    </source>
</evidence>
<dbReference type="GO" id="GO:0003697">
    <property type="term" value="F:single-stranded DNA binding"/>
    <property type="evidence" value="ECO:0007669"/>
    <property type="project" value="TreeGrafter"/>
</dbReference>
<evidence type="ECO:0000313" key="8">
    <source>
        <dbReference type="Proteomes" id="UP000050515"/>
    </source>
</evidence>
<feature type="domain" description="Tyr recombinase" evidence="6">
    <location>
        <begin position="57"/>
        <end position="123"/>
    </location>
</feature>
<dbReference type="GO" id="GO:0006310">
    <property type="term" value="P:DNA recombination"/>
    <property type="evidence" value="ECO:0007669"/>
    <property type="project" value="InterPro"/>
</dbReference>
<sequence>MDQRDTSAMHEAMEQQNVTIAKAGIMATLNSRCSILAAANPKFGRYDPMKTIAEQIDFPPPLLSRFDIIFKLIDTPDKERDRLLVMMMWGLGGRVSDIINIQTKDVDFSKKEIILTVKKRHGY</sequence>
<keyword evidence="4" id="KW-0067">ATP-binding</keyword>
<dbReference type="PANTHER" id="PTHR11630">
    <property type="entry name" value="DNA REPLICATION LICENSING FACTOR MCM FAMILY MEMBER"/>
    <property type="match status" value="1"/>
</dbReference>
<dbReference type="PROSITE" id="PS51898">
    <property type="entry name" value="TYR_RECOMBINASE"/>
    <property type="match status" value="1"/>
</dbReference>
<dbReference type="InterPro" id="IPR001208">
    <property type="entry name" value="MCM_dom"/>
</dbReference>
<dbReference type="GO" id="GO:0042555">
    <property type="term" value="C:MCM complex"/>
    <property type="evidence" value="ECO:0007669"/>
    <property type="project" value="TreeGrafter"/>
</dbReference>
<dbReference type="Gene3D" id="3.40.50.300">
    <property type="entry name" value="P-loop containing nucleotide triphosphate hydrolases"/>
    <property type="match status" value="1"/>
</dbReference>
<comment type="caution">
    <text evidence="7">The sequence shown here is derived from an EMBL/GenBank/DDBJ whole genome shotgun (WGS) entry which is preliminary data.</text>
</comment>
<dbReference type="EMBL" id="LJCQ01000415">
    <property type="protein sequence ID" value="KPV44519.1"/>
    <property type="molecule type" value="Genomic_DNA"/>
</dbReference>
<dbReference type="PANTHER" id="PTHR11630:SF66">
    <property type="entry name" value="DNA REPLICATION LICENSING FACTOR MCM4"/>
    <property type="match status" value="1"/>
</dbReference>
<keyword evidence="3" id="KW-0547">Nucleotide-binding</keyword>
<dbReference type="Proteomes" id="UP000050515">
    <property type="component" value="Unassembled WGS sequence"/>
</dbReference>
<evidence type="ECO:0000256" key="1">
    <source>
        <dbReference type="ARBA" id="ARBA00008010"/>
    </source>
</evidence>
<gene>
    <name evidence="7" type="ORF">SE19_08725</name>
</gene>